<evidence type="ECO:0000259" key="5">
    <source>
        <dbReference type="PROSITE" id="PS51352"/>
    </source>
</evidence>
<gene>
    <name evidence="6" type="ORF">PAUS00366_LOCUS6370</name>
</gene>
<protein>
    <recommendedName>
        <fullName evidence="5">Thioredoxin domain-containing protein</fullName>
    </recommendedName>
</protein>
<dbReference type="EMBL" id="HBIX01008242">
    <property type="protein sequence ID" value="CAE0713618.1"/>
    <property type="molecule type" value="Transcribed_RNA"/>
</dbReference>
<dbReference type="Pfam" id="PF00085">
    <property type="entry name" value="Thioredoxin"/>
    <property type="match status" value="1"/>
</dbReference>
<feature type="coiled-coil region" evidence="3">
    <location>
        <begin position="188"/>
        <end position="226"/>
    </location>
</feature>
<dbReference type="InterPro" id="IPR013766">
    <property type="entry name" value="Thioredoxin_domain"/>
</dbReference>
<evidence type="ECO:0000256" key="4">
    <source>
        <dbReference type="SAM" id="SignalP"/>
    </source>
</evidence>
<evidence type="ECO:0000256" key="2">
    <source>
        <dbReference type="ARBA" id="ARBA00022729"/>
    </source>
</evidence>
<feature type="domain" description="Thioredoxin" evidence="5">
    <location>
        <begin position="15"/>
        <end position="159"/>
    </location>
</feature>
<dbReference type="AlphaFoldDB" id="A0A7S4EHD5"/>
<proteinExistence type="inferred from homology"/>
<dbReference type="PROSITE" id="PS51352">
    <property type="entry name" value="THIOREDOXIN_2"/>
    <property type="match status" value="1"/>
</dbReference>
<name>A0A7S4EHD5_9STRA</name>
<reference evidence="6" key="1">
    <citation type="submission" date="2021-01" db="EMBL/GenBank/DDBJ databases">
        <authorList>
            <person name="Corre E."/>
            <person name="Pelletier E."/>
            <person name="Niang G."/>
            <person name="Scheremetjew M."/>
            <person name="Finn R."/>
            <person name="Kale V."/>
            <person name="Holt S."/>
            <person name="Cochrane G."/>
            <person name="Meng A."/>
            <person name="Brown T."/>
            <person name="Cohen L."/>
        </authorList>
    </citation>
    <scope>NUCLEOTIDE SEQUENCE</scope>
    <source>
        <strain evidence="6">10249 10 AB</strain>
    </source>
</reference>
<dbReference type="InterPro" id="IPR051063">
    <property type="entry name" value="PDI"/>
</dbReference>
<evidence type="ECO:0000256" key="1">
    <source>
        <dbReference type="ARBA" id="ARBA00006347"/>
    </source>
</evidence>
<accession>A0A7S4EHD5</accession>
<evidence type="ECO:0000256" key="3">
    <source>
        <dbReference type="SAM" id="Coils"/>
    </source>
</evidence>
<evidence type="ECO:0000313" key="6">
    <source>
        <dbReference type="EMBL" id="CAE0713618.1"/>
    </source>
</evidence>
<feature type="signal peptide" evidence="4">
    <location>
        <begin position="1"/>
        <end position="25"/>
    </location>
</feature>
<dbReference type="GO" id="GO:0005783">
    <property type="term" value="C:endoplasmic reticulum"/>
    <property type="evidence" value="ECO:0007669"/>
    <property type="project" value="TreeGrafter"/>
</dbReference>
<dbReference type="GO" id="GO:0006457">
    <property type="term" value="P:protein folding"/>
    <property type="evidence" value="ECO:0007669"/>
    <property type="project" value="TreeGrafter"/>
</dbReference>
<keyword evidence="2 4" id="KW-0732">Signal</keyword>
<organism evidence="6">
    <name type="scientific">Pseudo-nitzschia australis</name>
    <dbReference type="NCBI Taxonomy" id="44445"/>
    <lineage>
        <taxon>Eukaryota</taxon>
        <taxon>Sar</taxon>
        <taxon>Stramenopiles</taxon>
        <taxon>Ochrophyta</taxon>
        <taxon>Bacillariophyta</taxon>
        <taxon>Bacillariophyceae</taxon>
        <taxon>Bacillariophycidae</taxon>
        <taxon>Bacillariales</taxon>
        <taxon>Bacillariaceae</taxon>
        <taxon>Pseudo-nitzschia</taxon>
    </lineage>
</organism>
<dbReference type="SUPFAM" id="SSF52833">
    <property type="entry name" value="Thioredoxin-like"/>
    <property type="match status" value="1"/>
</dbReference>
<dbReference type="PANTHER" id="PTHR45672">
    <property type="entry name" value="PROTEIN DISULFIDE-ISOMERASE C17H9.14C-RELATED"/>
    <property type="match status" value="1"/>
</dbReference>
<dbReference type="PANTHER" id="PTHR45672:SF3">
    <property type="entry name" value="THIOREDOXIN DOMAIN-CONTAINING PROTEIN 5"/>
    <property type="match status" value="1"/>
</dbReference>
<keyword evidence="3" id="KW-0175">Coiled coil</keyword>
<feature type="chain" id="PRO_5030890999" description="Thioredoxin domain-containing protein" evidence="4">
    <location>
        <begin position="26"/>
        <end position="256"/>
    </location>
</feature>
<dbReference type="InterPro" id="IPR036249">
    <property type="entry name" value="Thioredoxin-like_sf"/>
</dbReference>
<dbReference type="GO" id="GO:0003756">
    <property type="term" value="F:protein disulfide isomerase activity"/>
    <property type="evidence" value="ECO:0007669"/>
    <property type="project" value="TreeGrafter"/>
</dbReference>
<sequence>MIIENHPRLLSSLLLLLFWMLRSFALSTATDNEDHYSSSSSIFLSRINYDDLTANKTVFIKWAAPWCGHSQELAPVWDRLVAAVIAEKADDIENSENSFLIAEVDCSQEQQWCIEMGYTAYPTLTYGDGSVGGIFLQKYTSVNKEFEDLYQFYKDKLLDKSFCTPGNLAACGDAEFQDRIQQYSKLSITKLEGLVAEEEGRINEAEKEFERRNTELQENYDKVSNEHEYEVAKIKHHMKLFSNLLEETHKETSSHA</sequence>
<dbReference type="Gene3D" id="3.40.30.10">
    <property type="entry name" value="Glutaredoxin"/>
    <property type="match status" value="1"/>
</dbReference>
<comment type="similarity">
    <text evidence="1">Belongs to the protein disulfide isomerase family.</text>
</comment>